<accession>A0A3L7ZJU0</accession>
<evidence type="ECO:0000313" key="3">
    <source>
        <dbReference type="EMBL" id="RLT72175.1"/>
    </source>
</evidence>
<dbReference type="GO" id="GO:0005524">
    <property type="term" value="F:ATP binding"/>
    <property type="evidence" value="ECO:0007669"/>
    <property type="project" value="UniProtKB-KW"/>
</dbReference>
<gene>
    <name evidence="3" type="ORF">D7V78_17330</name>
</gene>
<evidence type="ECO:0000259" key="2">
    <source>
        <dbReference type="Pfam" id="PF13476"/>
    </source>
</evidence>
<sequence>MDTLRIQIHNIKNINEAQLELPFDNGIYTFVGTNGCGKSTMMLCLAQLLSNQLNRLTISDTKNDSFVRFETNGKCCLWKRSNNLNWKHSENTLRYNGLYEGSLFYGTRFEDSTNIEQMIASGRITEQELADADDYVKNHMSFILHGDLIHYRTLKRLKNKHVAQQLSIKNRPYFINVESHFVSQYRMSSGECLLVSLLHFLYNSIVRRSLPSNQKVLVLIDELELALHPVAVLRLMDFLKQLVKEHSNLIIYLSSHSPEVIRTISPSELFKVTNNNGNLTIEANCYPSYLIRDLYSNVSPDFLFLVEDELSQLVVNKILSKYSLRTSKLIHCVPVGGWQNVLELHKELYSKKVLGTNTAIISILDGDIANNLNKEQKKLPHIFLPIPSIEKFLYGVIKENNNPQLRRIINDKYFIVQSLDEIVSQYNKGTLEGAVDNNKNFYKKIRIELENIGTKESVFVTGLCDDIIENININAFIDSLRSKLQ</sequence>
<evidence type="ECO:0000259" key="1">
    <source>
        <dbReference type="Pfam" id="PF13175"/>
    </source>
</evidence>
<reference evidence="3 4" key="1">
    <citation type="submission" date="2018-09" db="EMBL/GenBank/DDBJ databases">
        <title>Murine metabolic-syndrome-specific gut microbial biobank.</title>
        <authorList>
            <person name="Liu C."/>
        </authorList>
    </citation>
    <scope>NUCLEOTIDE SEQUENCE [LARGE SCALE GENOMIC DNA]</scope>
    <source>
        <strain evidence="3 4">8-P5</strain>
    </source>
</reference>
<dbReference type="PANTHER" id="PTHR43581:SF2">
    <property type="entry name" value="EXCINUCLEASE ATPASE SUBUNIT"/>
    <property type="match status" value="1"/>
</dbReference>
<dbReference type="InterPro" id="IPR051396">
    <property type="entry name" value="Bact_Antivir_Def_Nuclease"/>
</dbReference>
<dbReference type="InterPro" id="IPR027417">
    <property type="entry name" value="P-loop_NTPase"/>
</dbReference>
<dbReference type="GO" id="GO:0006302">
    <property type="term" value="P:double-strand break repair"/>
    <property type="evidence" value="ECO:0007669"/>
    <property type="project" value="InterPro"/>
</dbReference>
<dbReference type="InterPro" id="IPR041685">
    <property type="entry name" value="AAA_GajA/Old/RecF-like"/>
</dbReference>
<proteinExistence type="predicted"/>
<dbReference type="Gene3D" id="3.40.50.300">
    <property type="entry name" value="P-loop containing nucleotide triphosphate hydrolases"/>
    <property type="match status" value="1"/>
</dbReference>
<keyword evidence="3" id="KW-0067">ATP-binding</keyword>
<dbReference type="PANTHER" id="PTHR43581">
    <property type="entry name" value="ATP/GTP PHOSPHATASE"/>
    <property type="match status" value="1"/>
</dbReference>
<dbReference type="EMBL" id="RAYI01000057">
    <property type="protein sequence ID" value="RLT72175.1"/>
    <property type="molecule type" value="Genomic_DNA"/>
</dbReference>
<dbReference type="Pfam" id="PF13476">
    <property type="entry name" value="AAA_23"/>
    <property type="match status" value="1"/>
</dbReference>
<dbReference type="Pfam" id="PF13175">
    <property type="entry name" value="AAA_15"/>
    <property type="match status" value="1"/>
</dbReference>
<organism evidence="3 4">
    <name type="scientific">Parabacteroides distasonis</name>
    <dbReference type="NCBI Taxonomy" id="823"/>
    <lineage>
        <taxon>Bacteria</taxon>
        <taxon>Pseudomonadati</taxon>
        <taxon>Bacteroidota</taxon>
        <taxon>Bacteroidia</taxon>
        <taxon>Bacteroidales</taxon>
        <taxon>Tannerellaceae</taxon>
        <taxon>Parabacteroides</taxon>
    </lineage>
</organism>
<protein>
    <submittedName>
        <fullName evidence="3">ATP-binding cassette domain-containing protein</fullName>
    </submittedName>
</protein>
<keyword evidence="3" id="KW-0547">Nucleotide-binding</keyword>
<name>A0A3L7ZJU0_PARDI</name>
<dbReference type="Proteomes" id="UP000278164">
    <property type="component" value="Unassembled WGS sequence"/>
</dbReference>
<dbReference type="RefSeq" id="WP_036618171.1">
    <property type="nucleotide sequence ID" value="NZ_QXXG01000042.1"/>
</dbReference>
<dbReference type="OrthoDB" id="9805802at2"/>
<dbReference type="InterPro" id="IPR038729">
    <property type="entry name" value="Rad50/SbcC_AAA"/>
</dbReference>
<comment type="caution">
    <text evidence="3">The sequence shown here is derived from an EMBL/GenBank/DDBJ whole genome shotgun (WGS) entry which is preliminary data.</text>
</comment>
<feature type="domain" description="Rad50/SbcC-type AAA" evidence="2">
    <location>
        <begin position="5"/>
        <end position="76"/>
    </location>
</feature>
<dbReference type="GO" id="GO:0016887">
    <property type="term" value="F:ATP hydrolysis activity"/>
    <property type="evidence" value="ECO:0007669"/>
    <property type="project" value="InterPro"/>
</dbReference>
<dbReference type="AlphaFoldDB" id="A0A3L7ZJU0"/>
<evidence type="ECO:0000313" key="4">
    <source>
        <dbReference type="Proteomes" id="UP000278164"/>
    </source>
</evidence>
<dbReference type="SUPFAM" id="SSF52540">
    <property type="entry name" value="P-loop containing nucleoside triphosphate hydrolases"/>
    <property type="match status" value="1"/>
</dbReference>
<feature type="domain" description="Endonuclease GajA/Old nuclease/RecF-like AAA" evidence="1">
    <location>
        <begin position="115"/>
        <end position="261"/>
    </location>
</feature>